<comment type="caution">
    <text evidence="3">The sequence shown here is derived from an EMBL/GenBank/DDBJ whole genome shotgun (WGS) entry which is preliminary data.</text>
</comment>
<dbReference type="Proteomes" id="UP000663866">
    <property type="component" value="Unassembled WGS sequence"/>
</dbReference>
<accession>A0A820I294</accession>
<organism evidence="3 4">
    <name type="scientific">Rotaria magnacalcarata</name>
    <dbReference type="NCBI Taxonomy" id="392030"/>
    <lineage>
        <taxon>Eukaryota</taxon>
        <taxon>Metazoa</taxon>
        <taxon>Spiralia</taxon>
        <taxon>Gnathifera</taxon>
        <taxon>Rotifera</taxon>
        <taxon>Eurotatoria</taxon>
        <taxon>Bdelloidea</taxon>
        <taxon>Philodinida</taxon>
        <taxon>Philodinidae</taxon>
        <taxon>Rotaria</taxon>
    </lineage>
</organism>
<protein>
    <submittedName>
        <fullName evidence="3">Uncharacterized protein</fullName>
    </submittedName>
</protein>
<sequence>MYVYVLEMVRYKLVPDVCVLDVSSGSRYLTTTSDLSLKNVTKNDRSVIDNGTLRIILGDRRYQETDQYDFIHVGTVASHRPIENRTMMIYEKSSDGREGHEQAALSVRYVPLTDKEKQ</sequence>
<dbReference type="EMBL" id="CAJNRF010000804">
    <property type="protein sequence ID" value="CAF1981973.1"/>
    <property type="molecule type" value="Genomic_DNA"/>
</dbReference>
<keyword evidence="4" id="KW-1185">Reference proteome</keyword>
<dbReference type="EMBL" id="CAJOBG010014752">
    <property type="protein sequence ID" value="CAF4300550.1"/>
    <property type="molecule type" value="Genomic_DNA"/>
</dbReference>
<evidence type="ECO:0000256" key="1">
    <source>
        <dbReference type="SAM" id="MobiDB-lite"/>
    </source>
</evidence>
<reference evidence="3" key="1">
    <citation type="submission" date="2021-02" db="EMBL/GenBank/DDBJ databases">
        <authorList>
            <person name="Nowell W R."/>
        </authorList>
    </citation>
    <scope>NUCLEOTIDE SEQUENCE</scope>
</reference>
<dbReference type="AlphaFoldDB" id="A0A820I294"/>
<gene>
    <name evidence="3" type="ORF">OVN521_LOCUS31287</name>
    <name evidence="2" type="ORF">WKI299_LOCUS3826</name>
</gene>
<evidence type="ECO:0000313" key="2">
    <source>
        <dbReference type="EMBL" id="CAF1981973.1"/>
    </source>
</evidence>
<evidence type="ECO:0000313" key="4">
    <source>
        <dbReference type="Proteomes" id="UP000663866"/>
    </source>
</evidence>
<proteinExistence type="predicted"/>
<feature type="region of interest" description="Disordered" evidence="1">
    <location>
        <begin position="93"/>
        <end position="118"/>
    </location>
</feature>
<name>A0A820I294_9BILA</name>
<evidence type="ECO:0000313" key="3">
    <source>
        <dbReference type="EMBL" id="CAF4300550.1"/>
    </source>
</evidence>
<dbReference type="Proteomes" id="UP000663856">
    <property type="component" value="Unassembled WGS sequence"/>
</dbReference>